<evidence type="ECO:0000313" key="1">
    <source>
        <dbReference type="EMBL" id="KAL2716419.1"/>
    </source>
</evidence>
<dbReference type="Proteomes" id="UP001607302">
    <property type="component" value="Unassembled WGS sequence"/>
</dbReference>
<accession>A0ABD2A725</accession>
<evidence type="ECO:0000313" key="2">
    <source>
        <dbReference type="Proteomes" id="UP001607302"/>
    </source>
</evidence>
<comment type="caution">
    <text evidence="1">The sequence shown here is derived from an EMBL/GenBank/DDBJ whole genome shotgun (WGS) entry which is preliminary data.</text>
</comment>
<dbReference type="AlphaFoldDB" id="A0ABD2A725"/>
<organism evidence="1 2">
    <name type="scientific">Vespula squamosa</name>
    <name type="common">Southern yellow jacket</name>
    <name type="synonym">Wasp</name>
    <dbReference type="NCBI Taxonomy" id="30214"/>
    <lineage>
        <taxon>Eukaryota</taxon>
        <taxon>Metazoa</taxon>
        <taxon>Ecdysozoa</taxon>
        <taxon>Arthropoda</taxon>
        <taxon>Hexapoda</taxon>
        <taxon>Insecta</taxon>
        <taxon>Pterygota</taxon>
        <taxon>Neoptera</taxon>
        <taxon>Endopterygota</taxon>
        <taxon>Hymenoptera</taxon>
        <taxon>Apocrita</taxon>
        <taxon>Aculeata</taxon>
        <taxon>Vespoidea</taxon>
        <taxon>Vespidae</taxon>
        <taxon>Vespinae</taxon>
        <taxon>Vespula</taxon>
    </lineage>
</organism>
<dbReference type="EMBL" id="JAUDFV010000154">
    <property type="protein sequence ID" value="KAL2716419.1"/>
    <property type="molecule type" value="Genomic_DNA"/>
</dbReference>
<reference evidence="1 2" key="1">
    <citation type="journal article" date="2024" name="Ann. Entomol. Soc. Am.">
        <title>Genomic analyses of the southern and eastern yellowjacket wasps (Hymenoptera: Vespidae) reveal evolutionary signatures of social life.</title>
        <authorList>
            <person name="Catto M.A."/>
            <person name="Caine P.B."/>
            <person name="Orr S.E."/>
            <person name="Hunt B.G."/>
            <person name="Goodisman M.A.D."/>
        </authorList>
    </citation>
    <scope>NUCLEOTIDE SEQUENCE [LARGE SCALE GENOMIC DNA]</scope>
    <source>
        <strain evidence="1">233</strain>
        <tissue evidence="1">Head and thorax</tissue>
    </source>
</reference>
<name>A0ABD2A725_VESSQ</name>
<proteinExistence type="predicted"/>
<protein>
    <submittedName>
        <fullName evidence="1">Uncharacterized protein</fullName>
    </submittedName>
</protein>
<sequence>MQGKYVLRHIKNLKVILRRRSRDDAISTYHIWCINDKREIFICYESNTEQSTECSHLLETKGKENKKFLTKTLTLSNNHRTNVCMYLLHETLSHACPINEQLTGLRVRVVEPSKLGGRVICQYAAHPRFSTTKPIIAFAENLLTSLRWSLYSTDNNYISIIFTAMDHVEQGSPLTVFLFAADMPVRCL</sequence>
<keyword evidence="2" id="KW-1185">Reference proteome</keyword>
<gene>
    <name evidence="1" type="ORF">V1478_014095</name>
</gene>